<evidence type="ECO:0000313" key="18">
    <source>
        <dbReference type="Proteomes" id="UP000231550"/>
    </source>
</evidence>
<sequence>MDIKVLIGTDVVIKKIAELAKEITASGYRELTTITVLRGAQWFSERLRKELSELGVETENMPMRVSSYGKDTKSSGKIELILEPQGNLEDKDLLIVEDIVDSGITMDFLLKYLWAKQPSSLKVCTLLNKPARRKIEVNLDYVGFEVPDKFLIGCGLDYQGNYRNLPYVGYVETAQIDGEKGDKNHGKS</sequence>
<dbReference type="EC" id="2.4.2.8" evidence="5 15"/>
<accession>A0A2H0KSW8</accession>
<keyword evidence="12 15" id="KW-0460">Magnesium</keyword>
<dbReference type="GO" id="GO:0005829">
    <property type="term" value="C:cytosol"/>
    <property type="evidence" value="ECO:0007669"/>
    <property type="project" value="TreeGrafter"/>
</dbReference>
<evidence type="ECO:0000256" key="14">
    <source>
        <dbReference type="ARBA" id="ARBA00049402"/>
    </source>
</evidence>
<evidence type="ECO:0000256" key="7">
    <source>
        <dbReference type="ARBA" id="ARBA00022676"/>
    </source>
</evidence>
<keyword evidence="9 15" id="KW-0479">Metal-binding</keyword>
<evidence type="ECO:0000256" key="11">
    <source>
        <dbReference type="ARBA" id="ARBA00022741"/>
    </source>
</evidence>
<proteinExistence type="inferred from homology"/>
<keyword evidence="11 15" id="KW-0547">Nucleotide-binding</keyword>
<evidence type="ECO:0000259" key="16">
    <source>
        <dbReference type="Pfam" id="PF00156"/>
    </source>
</evidence>
<evidence type="ECO:0000256" key="10">
    <source>
        <dbReference type="ARBA" id="ARBA00022726"/>
    </source>
</evidence>
<evidence type="ECO:0000256" key="4">
    <source>
        <dbReference type="ARBA" id="ARBA00008391"/>
    </source>
</evidence>
<keyword evidence="8 15" id="KW-0808">Transferase</keyword>
<dbReference type="Pfam" id="PF00156">
    <property type="entry name" value="Pribosyltran"/>
    <property type="match status" value="1"/>
</dbReference>
<dbReference type="GO" id="GO:0046100">
    <property type="term" value="P:hypoxanthine metabolic process"/>
    <property type="evidence" value="ECO:0007669"/>
    <property type="project" value="TreeGrafter"/>
</dbReference>
<comment type="catalytic activity">
    <reaction evidence="13">
        <text>GMP + diphosphate = guanine + 5-phospho-alpha-D-ribose 1-diphosphate</text>
        <dbReference type="Rhea" id="RHEA:25424"/>
        <dbReference type="ChEBI" id="CHEBI:16235"/>
        <dbReference type="ChEBI" id="CHEBI:33019"/>
        <dbReference type="ChEBI" id="CHEBI:58017"/>
        <dbReference type="ChEBI" id="CHEBI:58115"/>
        <dbReference type="EC" id="2.4.2.8"/>
    </reaction>
    <physiologicalReaction direction="right-to-left" evidence="13">
        <dbReference type="Rhea" id="RHEA:25426"/>
    </physiologicalReaction>
</comment>
<evidence type="ECO:0000256" key="6">
    <source>
        <dbReference type="ARBA" id="ARBA00022490"/>
    </source>
</evidence>
<dbReference type="GO" id="GO:0006178">
    <property type="term" value="P:guanine salvage"/>
    <property type="evidence" value="ECO:0007669"/>
    <property type="project" value="TreeGrafter"/>
</dbReference>
<dbReference type="EMBL" id="PCVN01000042">
    <property type="protein sequence ID" value="PIQ74524.1"/>
    <property type="molecule type" value="Genomic_DNA"/>
</dbReference>
<dbReference type="GO" id="GO:0000287">
    <property type="term" value="F:magnesium ion binding"/>
    <property type="evidence" value="ECO:0007669"/>
    <property type="project" value="TreeGrafter"/>
</dbReference>
<dbReference type="PANTHER" id="PTHR43340:SF1">
    <property type="entry name" value="HYPOXANTHINE PHOSPHORIBOSYLTRANSFERASE"/>
    <property type="match status" value="1"/>
</dbReference>
<gene>
    <name evidence="17" type="primary">hpt</name>
    <name evidence="17" type="ORF">COV85_01625</name>
</gene>
<dbReference type="GO" id="GO:0032264">
    <property type="term" value="P:IMP salvage"/>
    <property type="evidence" value="ECO:0007669"/>
    <property type="project" value="UniProtKB-UniPathway"/>
</dbReference>
<comment type="cofactor">
    <cofactor evidence="1 15">
        <name>Mg(2+)</name>
        <dbReference type="ChEBI" id="CHEBI:18420"/>
    </cofactor>
</comment>
<comment type="similarity">
    <text evidence="4 15">Belongs to the purine/pyrimidine phosphoribosyltransferase family.</text>
</comment>
<evidence type="ECO:0000256" key="8">
    <source>
        <dbReference type="ARBA" id="ARBA00022679"/>
    </source>
</evidence>
<evidence type="ECO:0000256" key="2">
    <source>
        <dbReference type="ARBA" id="ARBA00004496"/>
    </source>
</evidence>
<dbReference type="InterPro" id="IPR000836">
    <property type="entry name" value="PRTase_dom"/>
</dbReference>
<dbReference type="SUPFAM" id="SSF53271">
    <property type="entry name" value="PRTase-like"/>
    <property type="match status" value="1"/>
</dbReference>
<comment type="pathway">
    <text evidence="3 15">Purine metabolism; IMP biosynthesis via salvage pathway; IMP from hypoxanthine: step 1/1.</text>
</comment>
<dbReference type="GO" id="GO:0052657">
    <property type="term" value="F:guanine phosphoribosyltransferase activity"/>
    <property type="evidence" value="ECO:0007669"/>
    <property type="project" value="RHEA"/>
</dbReference>
<protein>
    <recommendedName>
        <fullName evidence="5 15">Hypoxanthine phosphoribosyltransferase</fullName>
        <ecNumber evidence="5 15">2.4.2.8</ecNumber>
    </recommendedName>
</protein>
<dbReference type="PANTHER" id="PTHR43340">
    <property type="entry name" value="HYPOXANTHINE-GUANINE PHOSPHORIBOSYLTRANSFERASE"/>
    <property type="match status" value="1"/>
</dbReference>
<dbReference type="GO" id="GO:0000166">
    <property type="term" value="F:nucleotide binding"/>
    <property type="evidence" value="ECO:0007669"/>
    <property type="project" value="UniProtKB-KW"/>
</dbReference>
<evidence type="ECO:0000313" key="17">
    <source>
        <dbReference type="EMBL" id="PIQ74524.1"/>
    </source>
</evidence>
<evidence type="ECO:0000256" key="15">
    <source>
        <dbReference type="RuleBase" id="RU364099"/>
    </source>
</evidence>
<dbReference type="Gene3D" id="3.40.50.2020">
    <property type="match status" value="1"/>
</dbReference>
<dbReference type="GO" id="GO:0004422">
    <property type="term" value="F:hypoxanthine phosphoribosyltransferase activity"/>
    <property type="evidence" value="ECO:0007669"/>
    <property type="project" value="InterPro"/>
</dbReference>
<evidence type="ECO:0000256" key="1">
    <source>
        <dbReference type="ARBA" id="ARBA00001946"/>
    </source>
</evidence>
<organism evidence="17 18">
    <name type="scientific">Candidatus Portnoybacteria bacterium CG11_big_fil_rev_8_21_14_0_20_44_10</name>
    <dbReference type="NCBI Taxonomy" id="1974818"/>
    <lineage>
        <taxon>Bacteria</taxon>
        <taxon>Candidatus Portnoyibacteriota</taxon>
    </lineage>
</organism>
<evidence type="ECO:0000256" key="5">
    <source>
        <dbReference type="ARBA" id="ARBA00011895"/>
    </source>
</evidence>
<keyword evidence="6 15" id="KW-0963">Cytoplasm</keyword>
<dbReference type="InterPro" id="IPR005904">
    <property type="entry name" value="Hxn_phspho_trans"/>
</dbReference>
<dbReference type="GO" id="GO:0032263">
    <property type="term" value="P:GMP salvage"/>
    <property type="evidence" value="ECO:0007669"/>
    <property type="project" value="TreeGrafter"/>
</dbReference>
<comment type="catalytic activity">
    <reaction evidence="14">
        <text>IMP + diphosphate = hypoxanthine + 5-phospho-alpha-D-ribose 1-diphosphate</text>
        <dbReference type="Rhea" id="RHEA:17973"/>
        <dbReference type="ChEBI" id="CHEBI:17368"/>
        <dbReference type="ChEBI" id="CHEBI:33019"/>
        <dbReference type="ChEBI" id="CHEBI:58017"/>
        <dbReference type="ChEBI" id="CHEBI:58053"/>
        <dbReference type="EC" id="2.4.2.8"/>
    </reaction>
    <physiologicalReaction direction="right-to-left" evidence="14">
        <dbReference type="Rhea" id="RHEA:17975"/>
    </physiologicalReaction>
</comment>
<comment type="caution">
    <text evidence="17">The sequence shown here is derived from an EMBL/GenBank/DDBJ whole genome shotgun (WGS) entry which is preliminary data.</text>
</comment>
<evidence type="ECO:0000256" key="13">
    <source>
        <dbReference type="ARBA" id="ARBA00048811"/>
    </source>
</evidence>
<comment type="subcellular location">
    <subcellularLocation>
        <location evidence="2 15">Cytoplasm</location>
    </subcellularLocation>
</comment>
<dbReference type="InterPro" id="IPR029057">
    <property type="entry name" value="PRTase-like"/>
</dbReference>
<evidence type="ECO:0000256" key="9">
    <source>
        <dbReference type="ARBA" id="ARBA00022723"/>
    </source>
</evidence>
<reference evidence="17 18" key="1">
    <citation type="submission" date="2017-09" db="EMBL/GenBank/DDBJ databases">
        <title>Depth-based differentiation of microbial function through sediment-hosted aquifers and enrichment of novel symbionts in the deep terrestrial subsurface.</title>
        <authorList>
            <person name="Probst A.J."/>
            <person name="Ladd B."/>
            <person name="Jarett J.K."/>
            <person name="Geller-Mcgrath D.E."/>
            <person name="Sieber C.M."/>
            <person name="Emerson J.B."/>
            <person name="Anantharaman K."/>
            <person name="Thomas B.C."/>
            <person name="Malmstrom R."/>
            <person name="Stieglmeier M."/>
            <person name="Klingl A."/>
            <person name="Woyke T."/>
            <person name="Ryan C.M."/>
            <person name="Banfield J.F."/>
        </authorList>
    </citation>
    <scope>NUCLEOTIDE SEQUENCE [LARGE SCALE GENOMIC DNA]</scope>
    <source>
        <strain evidence="17">CG11_big_fil_rev_8_21_14_0_20_44_10</strain>
    </source>
</reference>
<keyword evidence="7 15" id="KW-0328">Glycosyltransferase</keyword>
<evidence type="ECO:0000256" key="3">
    <source>
        <dbReference type="ARBA" id="ARBA00004669"/>
    </source>
</evidence>
<name>A0A2H0KSW8_9BACT</name>
<dbReference type="UniPathway" id="UPA00591">
    <property type="reaction ID" value="UER00648"/>
</dbReference>
<dbReference type="GO" id="GO:0006166">
    <property type="term" value="P:purine ribonucleoside salvage"/>
    <property type="evidence" value="ECO:0007669"/>
    <property type="project" value="UniProtKB-KW"/>
</dbReference>
<dbReference type="CDD" id="cd06223">
    <property type="entry name" value="PRTases_typeI"/>
    <property type="match status" value="1"/>
</dbReference>
<dbReference type="AlphaFoldDB" id="A0A2H0KSW8"/>
<evidence type="ECO:0000256" key="12">
    <source>
        <dbReference type="ARBA" id="ARBA00022842"/>
    </source>
</evidence>
<feature type="domain" description="Phosphoribosyltransferase" evidence="16">
    <location>
        <begin position="13"/>
        <end position="159"/>
    </location>
</feature>
<keyword evidence="10 15" id="KW-0660">Purine salvage</keyword>
<dbReference type="NCBIfam" id="TIGR01203">
    <property type="entry name" value="HGPRTase"/>
    <property type="match status" value="1"/>
</dbReference>
<dbReference type="Proteomes" id="UP000231550">
    <property type="component" value="Unassembled WGS sequence"/>
</dbReference>
<dbReference type="InterPro" id="IPR050408">
    <property type="entry name" value="HGPRT"/>
</dbReference>